<proteinExistence type="predicted"/>
<dbReference type="Proteomes" id="UP000324646">
    <property type="component" value="Chromosome"/>
</dbReference>
<dbReference type="InterPro" id="IPR023058">
    <property type="entry name" value="PPIase_PpiC_CS"/>
</dbReference>
<reference evidence="3 4" key="1">
    <citation type="submission" date="2019-07" db="EMBL/GenBank/DDBJ databases">
        <title>Complete genome of Crassaminicella thermophila SY095.</title>
        <authorList>
            <person name="Li X."/>
        </authorList>
    </citation>
    <scope>NUCLEOTIDE SEQUENCE [LARGE SCALE GENOMIC DNA]</scope>
    <source>
        <strain evidence="3 4">SY095</strain>
    </source>
</reference>
<dbReference type="PANTHER" id="PTHR47245:SF2">
    <property type="entry name" value="PEPTIDYL-PROLYL CIS-TRANS ISOMERASE HP_0175-RELATED"/>
    <property type="match status" value="1"/>
</dbReference>
<name>A0A5C0SHI0_CRATE</name>
<dbReference type="InterPro" id="IPR000297">
    <property type="entry name" value="PPIase_PpiC"/>
</dbReference>
<accession>A0A5C0SHI0</accession>
<evidence type="ECO:0000259" key="2">
    <source>
        <dbReference type="PROSITE" id="PS50198"/>
    </source>
</evidence>
<gene>
    <name evidence="3" type="ORF">FQB35_10785</name>
</gene>
<keyword evidence="4" id="KW-1185">Reference proteome</keyword>
<dbReference type="AlphaFoldDB" id="A0A5C0SHI0"/>
<dbReference type="PROSITE" id="PS01096">
    <property type="entry name" value="PPIC_PPIASE_1"/>
    <property type="match status" value="1"/>
</dbReference>
<keyword evidence="1" id="KW-0697">Rotamase</keyword>
<dbReference type="PANTHER" id="PTHR47245">
    <property type="entry name" value="PEPTIDYLPROLYL ISOMERASE"/>
    <property type="match status" value="1"/>
</dbReference>
<evidence type="ECO:0000313" key="3">
    <source>
        <dbReference type="EMBL" id="QEK13650.1"/>
    </source>
</evidence>
<keyword evidence="1 3" id="KW-0413">Isomerase</keyword>
<dbReference type="Pfam" id="PF00639">
    <property type="entry name" value="Rotamase"/>
    <property type="match status" value="1"/>
</dbReference>
<organism evidence="3 4">
    <name type="scientific">Crassaminicella thermophila</name>
    <dbReference type="NCBI Taxonomy" id="2599308"/>
    <lineage>
        <taxon>Bacteria</taxon>
        <taxon>Bacillati</taxon>
        <taxon>Bacillota</taxon>
        <taxon>Clostridia</taxon>
        <taxon>Eubacteriales</taxon>
        <taxon>Clostridiaceae</taxon>
        <taxon>Crassaminicella</taxon>
    </lineage>
</organism>
<dbReference type="KEGG" id="crs:FQB35_10785"/>
<dbReference type="Gene3D" id="3.10.50.40">
    <property type="match status" value="1"/>
</dbReference>
<protein>
    <submittedName>
        <fullName evidence="3">Peptidylprolyl isomerase</fullName>
    </submittedName>
</protein>
<dbReference type="EMBL" id="CP042243">
    <property type="protein sequence ID" value="QEK13650.1"/>
    <property type="molecule type" value="Genomic_DNA"/>
</dbReference>
<sequence length="221" mass="25671">MQLNTFAGKQYLLNEMITQQILYLDAKEKGLDKDEAYLKELKALEENLLKQYAVKKLLEDVKVDEEEVKEYYEKNHEQFVKGESVKAKHILVKEEATAKDILNELEGGKSFEEAAKEYSQCPSKANGGDLGYFNKGQMVPEFEKTAFELEVGAISEPVKTQFGYHIIKVEDKKDSTVMPFEQVQKQIENYILRSKQDEKYKTYTDQLRSKFNIKTNEELLK</sequence>
<dbReference type="OrthoDB" id="14196at2"/>
<dbReference type="InterPro" id="IPR050245">
    <property type="entry name" value="PrsA_foldase"/>
</dbReference>
<evidence type="ECO:0000256" key="1">
    <source>
        <dbReference type="PROSITE-ProRule" id="PRU00278"/>
    </source>
</evidence>
<dbReference type="PROSITE" id="PS50198">
    <property type="entry name" value="PPIC_PPIASE_2"/>
    <property type="match status" value="1"/>
</dbReference>
<dbReference type="SUPFAM" id="SSF54534">
    <property type="entry name" value="FKBP-like"/>
    <property type="match status" value="1"/>
</dbReference>
<feature type="domain" description="PpiC" evidence="2">
    <location>
        <begin position="82"/>
        <end position="171"/>
    </location>
</feature>
<dbReference type="GO" id="GO:0003755">
    <property type="term" value="F:peptidyl-prolyl cis-trans isomerase activity"/>
    <property type="evidence" value="ECO:0007669"/>
    <property type="project" value="UniProtKB-KW"/>
</dbReference>
<evidence type="ECO:0000313" key="4">
    <source>
        <dbReference type="Proteomes" id="UP000324646"/>
    </source>
</evidence>
<dbReference type="InterPro" id="IPR046357">
    <property type="entry name" value="PPIase_dom_sf"/>
</dbReference>